<sequence length="156" mass="17578">LVQFVTERTGRRRVNPAGQVRQSAWLRLFQLASKPEHLERVSEMFPRWRDSGKTFKPAHAEMFARRCEELKCPLLALKIFGDHTKYGFGMTSLPAGRQLLHSLYDKYPLENTITAASLFGVYGLPSVANDLTSTAVLYASCVRSKDPHAQVVAKNL</sequence>
<dbReference type="EMBL" id="KN822026">
    <property type="protein sequence ID" value="KIM64771.1"/>
    <property type="molecule type" value="Genomic_DNA"/>
</dbReference>
<evidence type="ECO:0000313" key="1">
    <source>
        <dbReference type="EMBL" id="KIM64771.1"/>
    </source>
</evidence>
<name>A0A0C3E9V9_9AGAM</name>
<gene>
    <name evidence="1" type="ORF">SCLCIDRAFT_35300</name>
</gene>
<dbReference type="HOGENOM" id="CLU_113161_0_0_1"/>
<feature type="non-terminal residue" evidence="1">
    <location>
        <position position="156"/>
    </location>
</feature>
<dbReference type="STRING" id="1036808.A0A0C3E9V9"/>
<organism evidence="1 2">
    <name type="scientific">Scleroderma citrinum Foug A</name>
    <dbReference type="NCBI Taxonomy" id="1036808"/>
    <lineage>
        <taxon>Eukaryota</taxon>
        <taxon>Fungi</taxon>
        <taxon>Dikarya</taxon>
        <taxon>Basidiomycota</taxon>
        <taxon>Agaricomycotina</taxon>
        <taxon>Agaricomycetes</taxon>
        <taxon>Agaricomycetidae</taxon>
        <taxon>Boletales</taxon>
        <taxon>Sclerodermatineae</taxon>
        <taxon>Sclerodermataceae</taxon>
        <taxon>Scleroderma</taxon>
    </lineage>
</organism>
<keyword evidence="2" id="KW-1185">Reference proteome</keyword>
<dbReference type="AlphaFoldDB" id="A0A0C3E9V9"/>
<reference evidence="1 2" key="1">
    <citation type="submission" date="2014-04" db="EMBL/GenBank/DDBJ databases">
        <authorList>
            <consortium name="DOE Joint Genome Institute"/>
            <person name="Kuo A."/>
            <person name="Kohler A."/>
            <person name="Nagy L.G."/>
            <person name="Floudas D."/>
            <person name="Copeland A."/>
            <person name="Barry K.W."/>
            <person name="Cichocki N."/>
            <person name="Veneault-Fourrey C."/>
            <person name="LaButti K."/>
            <person name="Lindquist E.A."/>
            <person name="Lipzen A."/>
            <person name="Lundell T."/>
            <person name="Morin E."/>
            <person name="Murat C."/>
            <person name="Sun H."/>
            <person name="Tunlid A."/>
            <person name="Henrissat B."/>
            <person name="Grigoriev I.V."/>
            <person name="Hibbett D.S."/>
            <person name="Martin F."/>
            <person name="Nordberg H.P."/>
            <person name="Cantor M.N."/>
            <person name="Hua S.X."/>
        </authorList>
    </citation>
    <scope>NUCLEOTIDE SEQUENCE [LARGE SCALE GENOMIC DNA]</scope>
    <source>
        <strain evidence="1 2">Foug A</strain>
    </source>
</reference>
<reference evidence="2" key="2">
    <citation type="submission" date="2015-01" db="EMBL/GenBank/DDBJ databases">
        <title>Evolutionary Origins and Diversification of the Mycorrhizal Mutualists.</title>
        <authorList>
            <consortium name="DOE Joint Genome Institute"/>
            <consortium name="Mycorrhizal Genomics Consortium"/>
            <person name="Kohler A."/>
            <person name="Kuo A."/>
            <person name="Nagy L.G."/>
            <person name="Floudas D."/>
            <person name="Copeland A."/>
            <person name="Barry K.W."/>
            <person name="Cichocki N."/>
            <person name="Veneault-Fourrey C."/>
            <person name="LaButti K."/>
            <person name="Lindquist E.A."/>
            <person name="Lipzen A."/>
            <person name="Lundell T."/>
            <person name="Morin E."/>
            <person name="Murat C."/>
            <person name="Riley R."/>
            <person name="Ohm R."/>
            <person name="Sun H."/>
            <person name="Tunlid A."/>
            <person name="Henrissat B."/>
            <person name="Grigoriev I.V."/>
            <person name="Hibbett D.S."/>
            <person name="Martin F."/>
        </authorList>
    </citation>
    <scope>NUCLEOTIDE SEQUENCE [LARGE SCALE GENOMIC DNA]</scope>
    <source>
        <strain evidence="2">Foug A</strain>
    </source>
</reference>
<dbReference type="OrthoDB" id="565731at2759"/>
<accession>A0A0C3E9V9</accession>
<dbReference type="InParanoid" id="A0A0C3E9V9"/>
<evidence type="ECO:0000313" key="2">
    <source>
        <dbReference type="Proteomes" id="UP000053989"/>
    </source>
</evidence>
<protein>
    <submittedName>
        <fullName evidence="1">Uncharacterized protein</fullName>
    </submittedName>
</protein>
<proteinExistence type="predicted"/>
<dbReference type="Proteomes" id="UP000053989">
    <property type="component" value="Unassembled WGS sequence"/>
</dbReference>
<feature type="non-terminal residue" evidence="1">
    <location>
        <position position="1"/>
    </location>
</feature>